<evidence type="ECO:0000313" key="2">
    <source>
        <dbReference type="Proteomes" id="UP001642464"/>
    </source>
</evidence>
<name>A0ABP0JVL7_9DINO</name>
<gene>
    <name evidence="1" type="ORF">SCF082_LOCUS14128</name>
</gene>
<organism evidence="1 2">
    <name type="scientific">Durusdinium trenchii</name>
    <dbReference type="NCBI Taxonomy" id="1381693"/>
    <lineage>
        <taxon>Eukaryota</taxon>
        <taxon>Sar</taxon>
        <taxon>Alveolata</taxon>
        <taxon>Dinophyceae</taxon>
        <taxon>Suessiales</taxon>
        <taxon>Symbiodiniaceae</taxon>
        <taxon>Durusdinium</taxon>
    </lineage>
</organism>
<comment type="caution">
    <text evidence="1">The sequence shown here is derived from an EMBL/GenBank/DDBJ whole genome shotgun (WGS) entry which is preliminary data.</text>
</comment>
<protein>
    <submittedName>
        <fullName evidence="1">Uncharacterized protein</fullName>
    </submittedName>
</protein>
<keyword evidence="2" id="KW-1185">Reference proteome</keyword>
<sequence length="244" mass="28234">MELLVDSDEEPKEVQGWVLLPHEFSSCLLANYSEESILKFWQHIKTLDDWKRHGVVHNMSNDKLRKLIPVNIHRDGAEVFTDNEYFVWSWSSTFAEFGQTTKDVLMKKYPIAIVAESEMQNLSVRKNMEKVVAEITAWSLRHGASGVAPMEGFYGEQFPKRSFRSRIAGKPLACGYRLCYLAFKADLKARAECNYFYKRYYRCKTMCDRCDCIQPTTNAPEALTYKDFRDVPAYSGTSVGSWKQ</sequence>
<dbReference type="EMBL" id="CAXAMM010008813">
    <property type="protein sequence ID" value="CAK9018521.1"/>
    <property type="molecule type" value="Genomic_DNA"/>
</dbReference>
<reference evidence="1 2" key="1">
    <citation type="submission" date="2024-02" db="EMBL/GenBank/DDBJ databases">
        <authorList>
            <person name="Chen Y."/>
            <person name="Shah S."/>
            <person name="Dougan E. K."/>
            <person name="Thang M."/>
            <person name="Chan C."/>
        </authorList>
    </citation>
    <scope>NUCLEOTIDE SEQUENCE [LARGE SCALE GENOMIC DNA]</scope>
</reference>
<accession>A0ABP0JVL7</accession>
<dbReference type="Proteomes" id="UP001642464">
    <property type="component" value="Unassembled WGS sequence"/>
</dbReference>
<evidence type="ECO:0000313" key="1">
    <source>
        <dbReference type="EMBL" id="CAK9018521.1"/>
    </source>
</evidence>
<proteinExistence type="predicted"/>